<keyword evidence="6" id="KW-1185">Reference proteome</keyword>
<evidence type="ECO:0000259" key="4">
    <source>
        <dbReference type="Pfam" id="PF00582"/>
    </source>
</evidence>
<dbReference type="Proteomes" id="UP001208771">
    <property type="component" value="Unassembled WGS sequence"/>
</dbReference>
<evidence type="ECO:0000256" key="2">
    <source>
        <dbReference type="ARBA" id="ARBA00022741"/>
    </source>
</evidence>
<organism evidence="5 6">
    <name type="scientific">Ectorhizobium quercum</name>
    <dbReference type="NCBI Taxonomy" id="2965071"/>
    <lineage>
        <taxon>Bacteria</taxon>
        <taxon>Pseudomonadati</taxon>
        <taxon>Pseudomonadota</taxon>
        <taxon>Alphaproteobacteria</taxon>
        <taxon>Hyphomicrobiales</taxon>
        <taxon>Rhizobiaceae</taxon>
        <taxon>Ectorhizobium</taxon>
    </lineage>
</organism>
<dbReference type="EMBL" id="JANFPI010000002">
    <property type="protein sequence ID" value="MCX8997116.1"/>
    <property type="molecule type" value="Genomic_DNA"/>
</dbReference>
<dbReference type="SUPFAM" id="SSF52402">
    <property type="entry name" value="Adenine nucleotide alpha hydrolases-like"/>
    <property type="match status" value="2"/>
</dbReference>
<dbReference type="RefSeq" id="WP_306410885.1">
    <property type="nucleotide sequence ID" value="NZ_JANFPI010000002.1"/>
</dbReference>
<accession>A0AAE3MZ28</accession>
<sequence>MEKINTVLAALDLEAGGDAVLARAVQLASAHAAWLVVLHVIEAEPLPPTAAHMNLTESELRATFERQAIAAIETQLIENDRTRRTDVRVAFGSPHEVITHVAREQHADVVVVGPGKGRTLKDKILGSTADRVIRASAAPVLVVRKPSAEPYRSVTVAIDGSPLSARAFTEVRRLVPDAALQLVHAADIPLTFQQALLRAGTSQAEMERYRATRADKAREELSTFQRALPGAETFPVHVLDGEPGPALVRLSKSARLDLLALGSHGRGAALQALLGSVARRVLGQASCDVLVVPGRQ</sequence>
<dbReference type="AlphaFoldDB" id="A0AAE3MZ28"/>
<keyword evidence="2" id="KW-0547">Nucleotide-binding</keyword>
<dbReference type="InterPro" id="IPR014729">
    <property type="entry name" value="Rossmann-like_a/b/a_fold"/>
</dbReference>
<evidence type="ECO:0000313" key="6">
    <source>
        <dbReference type="Proteomes" id="UP001208771"/>
    </source>
</evidence>
<dbReference type="InterPro" id="IPR006015">
    <property type="entry name" value="Universal_stress_UspA"/>
</dbReference>
<dbReference type="PANTHER" id="PTHR46268">
    <property type="entry name" value="STRESS RESPONSE PROTEIN NHAX"/>
    <property type="match status" value="1"/>
</dbReference>
<feature type="domain" description="UspA" evidence="4">
    <location>
        <begin position="5"/>
        <end position="144"/>
    </location>
</feature>
<dbReference type="GO" id="GO:0005524">
    <property type="term" value="F:ATP binding"/>
    <property type="evidence" value="ECO:0007669"/>
    <property type="project" value="UniProtKB-KW"/>
</dbReference>
<proteinExistence type="inferred from homology"/>
<comment type="similarity">
    <text evidence="1">Belongs to the universal stress protein A family.</text>
</comment>
<evidence type="ECO:0000313" key="5">
    <source>
        <dbReference type="EMBL" id="MCX8997116.1"/>
    </source>
</evidence>
<evidence type="ECO:0000256" key="3">
    <source>
        <dbReference type="ARBA" id="ARBA00022840"/>
    </source>
</evidence>
<protein>
    <submittedName>
        <fullName evidence="5">Universal stress protein</fullName>
    </submittedName>
</protein>
<dbReference type="Pfam" id="PF00582">
    <property type="entry name" value="Usp"/>
    <property type="match status" value="2"/>
</dbReference>
<comment type="caution">
    <text evidence="5">The sequence shown here is derived from an EMBL/GenBank/DDBJ whole genome shotgun (WGS) entry which is preliminary data.</text>
</comment>
<name>A0AAE3MZ28_9HYPH</name>
<dbReference type="PRINTS" id="PR01438">
    <property type="entry name" value="UNVRSLSTRESS"/>
</dbReference>
<keyword evidence="3" id="KW-0067">ATP-binding</keyword>
<dbReference type="CDD" id="cd00293">
    <property type="entry name" value="USP-like"/>
    <property type="match status" value="2"/>
</dbReference>
<feature type="domain" description="UspA" evidence="4">
    <location>
        <begin position="151"/>
        <end position="293"/>
    </location>
</feature>
<dbReference type="InterPro" id="IPR006016">
    <property type="entry name" value="UspA"/>
</dbReference>
<reference evidence="5" key="1">
    <citation type="submission" date="2022-07" db="EMBL/GenBank/DDBJ databases">
        <title>Ectorhizobium quercum gen.nov., sp. nov.</title>
        <authorList>
            <person name="Ma T."/>
            <person name="Li Y."/>
        </authorList>
    </citation>
    <scope>NUCLEOTIDE SEQUENCE</scope>
    <source>
        <strain evidence="5">BDR2-2</strain>
    </source>
</reference>
<dbReference type="PANTHER" id="PTHR46268:SF27">
    <property type="entry name" value="UNIVERSAL STRESS PROTEIN RV2623"/>
    <property type="match status" value="1"/>
</dbReference>
<gene>
    <name evidence="5" type="ORF">NOF55_08355</name>
</gene>
<dbReference type="Gene3D" id="3.40.50.620">
    <property type="entry name" value="HUPs"/>
    <property type="match status" value="2"/>
</dbReference>
<evidence type="ECO:0000256" key="1">
    <source>
        <dbReference type="ARBA" id="ARBA00008791"/>
    </source>
</evidence>